<keyword evidence="1" id="KW-1133">Transmembrane helix</keyword>
<dbReference type="Proteomes" id="UP000688137">
    <property type="component" value="Unassembled WGS sequence"/>
</dbReference>
<evidence type="ECO:0000313" key="3">
    <source>
        <dbReference type="Proteomes" id="UP000688137"/>
    </source>
</evidence>
<protein>
    <recommendedName>
        <fullName evidence="4">Transmembrane protein</fullName>
    </recommendedName>
</protein>
<accession>A0A8S1NA06</accession>
<evidence type="ECO:0000256" key="1">
    <source>
        <dbReference type="SAM" id="Phobius"/>
    </source>
</evidence>
<proteinExistence type="predicted"/>
<reference evidence="2" key="1">
    <citation type="submission" date="2021-01" db="EMBL/GenBank/DDBJ databases">
        <authorList>
            <consortium name="Genoscope - CEA"/>
            <person name="William W."/>
        </authorList>
    </citation>
    <scope>NUCLEOTIDE SEQUENCE</scope>
</reference>
<keyword evidence="1" id="KW-0812">Transmembrane</keyword>
<organism evidence="2 3">
    <name type="scientific">Paramecium primaurelia</name>
    <dbReference type="NCBI Taxonomy" id="5886"/>
    <lineage>
        <taxon>Eukaryota</taxon>
        <taxon>Sar</taxon>
        <taxon>Alveolata</taxon>
        <taxon>Ciliophora</taxon>
        <taxon>Intramacronucleata</taxon>
        <taxon>Oligohymenophorea</taxon>
        <taxon>Peniculida</taxon>
        <taxon>Parameciidae</taxon>
        <taxon>Paramecium</taxon>
    </lineage>
</organism>
<sequence>MIFIVYCLTIQVFAYLNLELGQTYNDAIIPWQGDKNYKYYEIDIQQVIKDRDLIIVVKQQSTIGNPDIYISSIDKKPDKIHSEIQCNSQGMDICVIQQPEKKIYYLAVYCEEYCRYNLKVVYQEELMMTNYDDLEFKFNNTSWTEIIRINITQLQKQQIQQDYNLEVSVQVKNVEILQESFQSFMNQGLEKPSLQKYEYKGQDTFSGIQKFKIKKIMINQIYTLLVEAQQGAIVQIKTRTYGSTRFMNVGEQIEDVISENELGFYVLNVTTDQELFQLGQLILNIQLISYKGYTEMYVNLDENPASLEDYQWKLRDGVTDDLIISNEDLNRFNSKGYYVYIAILAKESFATFELKTQMLNPNFMVMELNKPAISKMSKSKFHQYKFNIKSNKQQSVSVSLRNIRGDADIIIKLCKEFWTCKYNEEEQLQFKSKDFKNNNFINQYYYSLNPGNDIIIFDYLPTNCLEHEHFHICFYAILIIPGQQNNEDELTYSILITTKQDSIILKENTPIKQFVFHEFYNYYKFTVNNDDHIQRLFIQLTPIQGQPRIFSSRTEIYPTKEQNDNQGVQNLITYGAKGIGSSINGTIYIGVYGETASQYIITAIVFRKQDDWGTIGKYAHQYIQLIEGYPQEIITSHSTDVQLFKIDLSGYSNNNQVKVQLRINSGEFVMYGFDHPEIDLKQAIITGSNSLILTDMKYPQYLFVRVQTNQSTTYSLYSYSIHYRISSQPIELVLGDNYQGFIEKSDKQIFFVNFYKKEDIYINLHAESVDQSILQATIYIEDDTIEMNQQSIIITVNQIKYDKCKKTEEIIQCIIAIHVESSEDTQFTLLVSKESQIIKLYNEESITKTIKNKLDYFTFLLTEETEIATFSITANIRILVNIIQLDPPTLEQFPTNDDNSQFQSLNDDIKIESSVFITLNDIQKINCDKTPCYAAVTCINSDTQNQNYNQYTIIRSSGAFKLTEGFSYTGKIKYNQIKYFKVTDYNEATGLQIIVTNSERNFIVIYASVNQMPTQQSHDYSSNFNFGDFLIIPPKKNSKSIVTYYIGVFALKEVTISIQIKLGSSRFYRLNTQKPFYQVFPWNSKTYLQFYNGQQIDFRILISSNAVNQYIKPKIHVRSFQINELSEVINSIQTQYHWKMEDLYLEITTNQEHFCFSCYFMIYIENNFLDIELAITISRKDFPIQLYDNIEIKNKLKINETQKYFYFTSRNKEFYLNITVFQGQIYLFDKKNKTDQEFSNLLLVLDEKDGTLDYQKNQIGSREGIYANRTLIINAIKDENDINDVQVYYFIVFSNFTNESIYQIEIIDKNQAIELKVGQPQRFSIGQSFLIPFYFVIPNGINNSIEDYYSITIEQINHQRDKSTRPPQFTLKNDRYNNPNILSDYHDFVDAQISFVQDIDSITYIQIPSIAGLYFLTINPMGYYTFSYFITLGNKDYNILTPKSQRIVRTKVGEQKVWEIHIFEMAKLFIQIQLCGGIVHVFGSASRDNLTMGFYKDKIESIHNQQLSGTIPFVLPDTYYINTQTIKNTTQTDVVSYILSLDILKQDTIVPLNHFYPGNGGDFQLSIIENHINFNYSPIQSSEKSSQDYLLESITYIFIYQNQSLSDNTQLYKCNYNSQYHSITTRRIQHDPQNNLNQQIYIGEDQYEKLLASIQAIVKIQTNNYETLQLSYYYNTQILEQKVITQNIYYENYRGIFIIILSVLLFVFFLLIIKFRNLKQMTKFETLDQQPIPQKEQQIEMNYTNLKSS</sequence>
<gene>
    <name evidence="2" type="ORF">PPRIM_AZ9-3.1.T0770138</name>
</gene>
<dbReference type="EMBL" id="CAJJDM010000080">
    <property type="protein sequence ID" value="CAD8086871.1"/>
    <property type="molecule type" value="Genomic_DNA"/>
</dbReference>
<evidence type="ECO:0000313" key="2">
    <source>
        <dbReference type="EMBL" id="CAD8086871.1"/>
    </source>
</evidence>
<evidence type="ECO:0008006" key="4">
    <source>
        <dbReference type="Google" id="ProtNLM"/>
    </source>
</evidence>
<keyword evidence="1" id="KW-0472">Membrane</keyword>
<keyword evidence="3" id="KW-1185">Reference proteome</keyword>
<comment type="caution">
    <text evidence="2">The sequence shown here is derived from an EMBL/GenBank/DDBJ whole genome shotgun (WGS) entry which is preliminary data.</text>
</comment>
<dbReference type="OMA" id="QNDNQGV"/>
<name>A0A8S1NA06_PARPR</name>
<feature type="transmembrane region" description="Helical" evidence="1">
    <location>
        <begin position="1693"/>
        <end position="1713"/>
    </location>
</feature>